<feature type="transmembrane region" description="Helical" evidence="1">
    <location>
        <begin position="239"/>
        <end position="264"/>
    </location>
</feature>
<organism evidence="3 4">
    <name type="scientific">Geobacillus thermodenitrificans</name>
    <dbReference type="NCBI Taxonomy" id="33940"/>
    <lineage>
        <taxon>Bacteria</taxon>
        <taxon>Bacillati</taxon>
        <taxon>Bacillota</taxon>
        <taxon>Bacilli</taxon>
        <taxon>Bacillales</taxon>
        <taxon>Anoxybacillaceae</taxon>
        <taxon>Geobacillus</taxon>
    </lineage>
</organism>
<protein>
    <submittedName>
        <fullName evidence="3">Zinc ribbon domain-containing protein</fullName>
    </submittedName>
</protein>
<keyword evidence="1" id="KW-0472">Membrane</keyword>
<feature type="transmembrane region" description="Helical" evidence="1">
    <location>
        <begin position="208"/>
        <end position="227"/>
    </location>
</feature>
<dbReference type="EMBL" id="CP133461">
    <property type="protein sequence ID" value="WMV76098.1"/>
    <property type="molecule type" value="Genomic_DNA"/>
</dbReference>
<proteinExistence type="predicted"/>
<keyword evidence="4" id="KW-1185">Reference proteome</keyword>
<feature type="transmembrane region" description="Helical" evidence="1">
    <location>
        <begin position="284"/>
        <end position="305"/>
    </location>
</feature>
<feature type="transmembrane region" description="Helical" evidence="1">
    <location>
        <begin position="108"/>
        <end position="131"/>
    </location>
</feature>
<dbReference type="Proteomes" id="UP001297580">
    <property type="component" value="Chromosome"/>
</dbReference>
<sequence length="551" mass="62339">MYCTTCGAQNPSSANYCYKDGTALQKEKISFAYTKNKKTFCPHCGHSLLGDYVYCPSCGTSLFQVHVGKSRKIDFKDERVENAPKQTNRSFSISSLLDLCKGLHWKQVLLAVATSFIVLFLLSAITVKVVMSSWEDSPLFRTTNYTKEFVAYLEDLVDINIEKPDRVITIDDFVIWTHTVKPVMKVNFTYSWFDKQVGEVHGSFENGFIYLLVIPFVALLAGGILLGKTLRANVSRLAGHLFAFSFLYAAVLAILSVFAGFSYHIDLDHRDISASVHAVVKYPFWATLLKGFLVAFLFAGIGILISKGYKRAVHEVKQSVRYGDVIYSGWAWLLRGIGLLFVLFLPFAFVGLSHQVSDEWKWLAGGSVLSKLFDAACMAMQLAVWIWGILHLGVVHLHRSGFHDHQSITYSLFSDLNMESSGSTDLYNNVYDFLHHIGFFETEIYIQLLILLPIAIFLYMGYNIRRKYTMAWKPLLVFAALYSIGLVVICQFSKVGVSYFVSMNGETEAEFSMSIFLEPLSLLVKCFIFSLLFTYAGAWLQQFSRKQRGMK</sequence>
<feature type="transmembrane region" description="Helical" evidence="1">
    <location>
        <begin position="474"/>
        <end position="500"/>
    </location>
</feature>
<evidence type="ECO:0000313" key="3">
    <source>
        <dbReference type="EMBL" id="WMV76098.1"/>
    </source>
</evidence>
<dbReference type="RefSeq" id="WP_236934359.1">
    <property type="nucleotide sequence ID" value="NZ_CP133461.1"/>
</dbReference>
<feature type="transmembrane region" description="Helical" evidence="1">
    <location>
        <begin position="520"/>
        <end position="540"/>
    </location>
</feature>
<keyword evidence="1" id="KW-0812">Transmembrane</keyword>
<evidence type="ECO:0000313" key="4">
    <source>
        <dbReference type="Proteomes" id="UP001297580"/>
    </source>
</evidence>
<evidence type="ECO:0000259" key="2">
    <source>
        <dbReference type="Pfam" id="PF12773"/>
    </source>
</evidence>
<gene>
    <name evidence="3" type="ORF">HSX42_18165</name>
</gene>
<feature type="transmembrane region" description="Helical" evidence="1">
    <location>
        <begin position="444"/>
        <end position="462"/>
    </location>
</feature>
<keyword evidence="1" id="KW-1133">Transmembrane helix</keyword>
<dbReference type="Pfam" id="PF12773">
    <property type="entry name" value="DZR"/>
    <property type="match status" value="1"/>
</dbReference>
<evidence type="ECO:0000256" key="1">
    <source>
        <dbReference type="SAM" id="Phobius"/>
    </source>
</evidence>
<accession>A0ABY9QC09</accession>
<reference evidence="3 4" key="1">
    <citation type="submission" date="2023-08" db="EMBL/GenBank/DDBJ databases">
        <title>Complete genome sequence of Geobacillus thermodenitrificans K1041, a genetically tractable strain representative of the genus Geobacillus.</title>
        <authorList>
            <person name="Kani S."/>
            <person name="Suzuki H."/>
        </authorList>
    </citation>
    <scope>NUCLEOTIDE SEQUENCE [LARGE SCALE GENOMIC DNA]</scope>
    <source>
        <strain evidence="3 4">K1041</strain>
    </source>
</reference>
<feature type="domain" description="DZANK-type" evidence="2">
    <location>
        <begin position="3"/>
        <end position="59"/>
    </location>
</feature>
<feature type="transmembrane region" description="Helical" evidence="1">
    <location>
        <begin position="325"/>
        <end position="352"/>
    </location>
</feature>
<name>A0ABY9QC09_GEOTD</name>
<dbReference type="InterPro" id="IPR025874">
    <property type="entry name" value="DZR"/>
</dbReference>